<accession>A0A4D8QV09</accession>
<organism evidence="1 2">
    <name type="scientific">Azospirillum brasilense</name>
    <dbReference type="NCBI Taxonomy" id="192"/>
    <lineage>
        <taxon>Bacteria</taxon>
        <taxon>Pseudomonadati</taxon>
        <taxon>Pseudomonadota</taxon>
        <taxon>Alphaproteobacteria</taxon>
        <taxon>Rhodospirillales</taxon>
        <taxon>Azospirillaceae</taxon>
        <taxon>Azospirillum</taxon>
    </lineage>
</organism>
<evidence type="ECO:0000313" key="1">
    <source>
        <dbReference type="EMBL" id="QCO14007.1"/>
    </source>
</evidence>
<evidence type="ECO:0000313" key="2">
    <source>
        <dbReference type="Proteomes" id="UP000298693"/>
    </source>
</evidence>
<sequence length="248" mass="27788">MSAVQDVRQRVDLEALVVWAVKAQRADCDDVSLHDVEAAAEGLEPAAWSTDGVSSLMRRGALGCRVDGGSAVRGVAPRIHPDAEAVMVGVNTIGDRRRRSLILHYARAGFRPDWLPWQQRLVAVPVDDSQAGRHRHRIEGEWENLPERSEIARRMLGTGRPLVDRRGRSVIDAAERGYLFRHNDAGQRQVFARWCALVEEPSLLEIREVNDVYAQWHAGMMTLLGKLLVVPLKERRLTGFKAPAQPWA</sequence>
<dbReference type="AlphaFoldDB" id="A0A4D8QV09"/>
<proteinExistence type="predicted"/>
<dbReference type="RefSeq" id="WP_137138661.1">
    <property type="nucleotide sequence ID" value="NZ_CP032345.1"/>
</dbReference>
<gene>
    <name evidence="1" type="ORF">D3869_01480</name>
</gene>
<protein>
    <submittedName>
        <fullName evidence="1">Uncharacterized protein</fullName>
    </submittedName>
</protein>
<dbReference type="Proteomes" id="UP000298693">
    <property type="component" value="Chromosome"/>
</dbReference>
<name>A0A4D8QV09_AZOBR</name>
<reference evidence="1 2" key="1">
    <citation type="submission" date="2018-09" db="EMBL/GenBank/DDBJ databases">
        <title>Whole genome based analysis of evolution and adaptive divergence in Indian and Brazilian strains of Azospirillum brasilense.</title>
        <authorList>
            <person name="Singh C."/>
            <person name="Tripathi A.K."/>
        </authorList>
    </citation>
    <scope>NUCLEOTIDE SEQUENCE [LARGE SCALE GENOMIC DNA]</scope>
    <source>
        <strain evidence="1 2">MTCC4039</strain>
    </source>
</reference>
<dbReference type="EMBL" id="CP032345">
    <property type="protein sequence ID" value="QCO14007.1"/>
    <property type="molecule type" value="Genomic_DNA"/>
</dbReference>